<dbReference type="SUPFAM" id="SSF46785">
    <property type="entry name" value="Winged helix' DNA-binding domain"/>
    <property type="match status" value="1"/>
</dbReference>
<sequence>MIFGIPVLAAFSLFHFHQTKMSISTSGNDNTSGDVIEKTILASVQKNIHLLNSASPSRGEAVVHRVLLFTPSIRKNLSFQHLEALEKEYVSDSAPFKSNVLSIISKYNEVTLDVVPHQPPCKDIVDYYLTCILVYKLIKITKYEDAYSLIKAMIQNFITVGYMDIQKEYIVTRVCTYLMLLHNQAYPMPSLLRDLLSWYRIGCLNNNRILCSALYNSILRVYITDRQYLTASHFLQTASFPAHVSDKQFLRFSYYKALVSTVLLNYTEAEHCLFSIHKKSGGQETGPFFEEVAKLSVLVKLLTGENPEVPIPAGNRQLSPYGELAAVVMRGDLDAYRRVVEARNNVFVRDRLERIVARLHNTVIRIALVKLSKSYSRISLSEIASILQLDSAEEACYTCMRNIRDGIIQGRIEGDYFVTEEVVGMIERCEGRTVQRLRRCRRSSSARKSRSA</sequence>
<dbReference type="Proteomes" id="UP000008312">
    <property type="component" value="Unassembled WGS sequence"/>
</dbReference>
<dbReference type="PANTHER" id="PTHR10758">
    <property type="entry name" value="26S PROTEASOME NON-ATPASE REGULATORY SUBUNIT 3/COP9 SIGNALOSOME COMPLEX SUBUNIT 3"/>
    <property type="match status" value="1"/>
</dbReference>
<gene>
    <name evidence="2" type="ORF">GSBLH_T00002008001</name>
</gene>
<evidence type="ECO:0000313" key="2">
    <source>
        <dbReference type="EMBL" id="CBK21914.2"/>
    </source>
</evidence>
<protein>
    <recommendedName>
        <fullName evidence="1">PCI domain-containing protein</fullName>
    </recommendedName>
</protein>
<name>D8M1H5_BLAHO</name>
<dbReference type="GO" id="GO:0006511">
    <property type="term" value="P:ubiquitin-dependent protein catabolic process"/>
    <property type="evidence" value="ECO:0007669"/>
    <property type="project" value="TreeGrafter"/>
</dbReference>
<reference evidence="2" key="1">
    <citation type="submission" date="2010-02" db="EMBL/GenBank/DDBJ databases">
        <title>Sequencing and annotation of the Blastocystis hominis genome.</title>
        <authorList>
            <person name="Wincker P."/>
        </authorList>
    </citation>
    <scope>NUCLEOTIDE SEQUENCE</scope>
    <source>
        <strain evidence="2">Singapore isolate B</strain>
    </source>
</reference>
<dbReference type="InterPro" id="IPR000717">
    <property type="entry name" value="PCI_dom"/>
</dbReference>
<evidence type="ECO:0000259" key="1">
    <source>
        <dbReference type="PROSITE" id="PS50250"/>
    </source>
</evidence>
<proteinExistence type="predicted"/>
<dbReference type="InterPro" id="IPR057985">
    <property type="entry name" value="TPR_PSMD3_N"/>
</dbReference>
<dbReference type="OMA" id="SIFTHKG"/>
<organism evidence="2">
    <name type="scientific">Blastocystis hominis</name>
    <dbReference type="NCBI Taxonomy" id="12968"/>
    <lineage>
        <taxon>Eukaryota</taxon>
        <taxon>Sar</taxon>
        <taxon>Stramenopiles</taxon>
        <taxon>Bigyra</taxon>
        <taxon>Opalozoa</taxon>
        <taxon>Opalinata</taxon>
        <taxon>Blastocystidae</taxon>
        <taxon>Blastocystis</taxon>
    </lineage>
</organism>
<dbReference type="SMART" id="SM00753">
    <property type="entry name" value="PAM"/>
    <property type="match status" value="1"/>
</dbReference>
<dbReference type="Pfam" id="PF01399">
    <property type="entry name" value="PCI"/>
    <property type="match status" value="1"/>
</dbReference>
<dbReference type="OrthoDB" id="1713558at2759"/>
<dbReference type="RefSeq" id="XP_012895962.1">
    <property type="nucleotide sequence ID" value="XM_013040508.1"/>
</dbReference>
<dbReference type="AlphaFoldDB" id="D8M1H5"/>
<keyword evidence="3" id="KW-1185">Reference proteome</keyword>
<evidence type="ECO:0000313" key="3">
    <source>
        <dbReference type="Proteomes" id="UP000008312"/>
    </source>
</evidence>
<dbReference type="InterPro" id="IPR036390">
    <property type="entry name" value="WH_DNA-bd_sf"/>
</dbReference>
<dbReference type="InterPro" id="IPR050756">
    <property type="entry name" value="CSN3"/>
</dbReference>
<dbReference type="InParanoid" id="D8M1H5"/>
<dbReference type="Pfam" id="PF25573">
    <property type="entry name" value="TPR_PSMD3_N"/>
    <property type="match status" value="1"/>
</dbReference>
<dbReference type="PANTHER" id="PTHR10758:SF2">
    <property type="entry name" value="26S PROTEASOME NON-ATPASE REGULATORY SUBUNIT 3"/>
    <property type="match status" value="1"/>
</dbReference>
<dbReference type="PROSITE" id="PS50250">
    <property type="entry name" value="PCI"/>
    <property type="match status" value="1"/>
</dbReference>
<dbReference type="FunCoup" id="D8M1H5">
    <property type="interactions" value="623"/>
</dbReference>
<dbReference type="GO" id="GO:0008541">
    <property type="term" value="C:proteasome regulatory particle, lid subcomplex"/>
    <property type="evidence" value="ECO:0007669"/>
    <property type="project" value="TreeGrafter"/>
</dbReference>
<dbReference type="GeneID" id="24919221"/>
<feature type="domain" description="PCI" evidence="1">
    <location>
        <begin position="250"/>
        <end position="426"/>
    </location>
</feature>
<dbReference type="EMBL" id="FN668645">
    <property type="protein sequence ID" value="CBK21914.2"/>
    <property type="molecule type" value="Genomic_DNA"/>
</dbReference>
<accession>D8M1H5</accession>